<dbReference type="SUPFAM" id="SSF54909">
    <property type="entry name" value="Dimeric alpha+beta barrel"/>
    <property type="match status" value="1"/>
</dbReference>
<dbReference type="SMART" id="SM00344">
    <property type="entry name" value="HTH_ASNC"/>
    <property type="match status" value="1"/>
</dbReference>
<dbReference type="PANTHER" id="PTHR30154:SF17">
    <property type="entry name" value="DNA-BINDING TRANSCRIPTIONAL ACTIVATOR DECR"/>
    <property type="match status" value="1"/>
</dbReference>
<evidence type="ECO:0000259" key="4">
    <source>
        <dbReference type="PROSITE" id="PS50956"/>
    </source>
</evidence>
<dbReference type="InterPro" id="IPR011991">
    <property type="entry name" value="ArsR-like_HTH"/>
</dbReference>
<keyword evidence="6" id="KW-1185">Reference proteome</keyword>
<keyword evidence="2" id="KW-0238">DNA-binding</keyword>
<dbReference type="CDD" id="cd00090">
    <property type="entry name" value="HTH_ARSR"/>
    <property type="match status" value="1"/>
</dbReference>
<dbReference type="Proteomes" id="UP001161390">
    <property type="component" value="Unassembled WGS sequence"/>
</dbReference>
<evidence type="ECO:0000313" key="5">
    <source>
        <dbReference type="EMBL" id="GLQ19203.1"/>
    </source>
</evidence>
<evidence type="ECO:0000256" key="3">
    <source>
        <dbReference type="ARBA" id="ARBA00023163"/>
    </source>
</evidence>
<comment type="caution">
    <text evidence="5">The sequence shown here is derived from an EMBL/GenBank/DDBJ whole genome shotgun (WGS) entry which is preliminary data.</text>
</comment>
<dbReference type="Pfam" id="PF01037">
    <property type="entry name" value="AsnC_trans_reg"/>
    <property type="match status" value="1"/>
</dbReference>
<protein>
    <submittedName>
        <fullName evidence="5">ArsR family transcriptional regulator</fullName>
    </submittedName>
</protein>
<accession>A0ABQ5UVC5</accession>
<dbReference type="RefSeq" id="WP_284368960.1">
    <property type="nucleotide sequence ID" value="NZ_BSNJ01000001.1"/>
</dbReference>
<proteinExistence type="predicted"/>
<dbReference type="InterPro" id="IPR011008">
    <property type="entry name" value="Dimeric_a/b-barrel"/>
</dbReference>
<dbReference type="Gene3D" id="3.30.70.920">
    <property type="match status" value="1"/>
</dbReference>
<dbReference type="InterPro" id="IPR036390">
    <property type="entry name" value="WH_DNA-bd_sf"/>
</dbReference>
<dbReference type="InterPro" id="IPR000485">
    <property type="entry name" value="AsnC-type_HTH_dom"/>
</dbReference>
<evidence type="ECO:0000256" key="2">
    <source>
        <dbReference type="ARBA" id="ARBA00023125"/>
    </source>
</evidence>
<reference evidence="5" key="2">
    <citation type="submission" date="2023-01" db="EMBL/GenBank/DDBJ databases">
        <title>Draft genome sequence of Algimonas porphyrae strain NBRC 108216.</title>
        <authorList>
            <person name="Sun Q."/>
            <person name="Mori K."/>
        </authorList>
    </citation>
    <scope>NUCLEOTIDE SEQUENCE</scope>
    <source>
        <strain evidence="5">NBRC 108216</strain>
    </source>
</reference>
<sequence>MAFYQKTFYQLFMTPKIDTVDRKILAALQSDATQSLDSIAERLSVSLNTVWRRVRRLETEGVIEKRVALIDNEAIGLPLTAFVHIRTDNHSADWAAQFARTVDSIPEIVEFYRLAGDVDYIIKMMIASVADYDRVYQQLIAKVQISDVSASFAMEKLKFTTELPL</sequence>
<organism evidence="5 6">
    <name type="scientific">Algimonas porphyrae</name>
    <dbReference type="NCBI Taxonomy" id="1128113"/>
    <lineage>
        <taxon>Bacteria</taxon>
        <taxon>Pseudomonadati</taxon>
        <taxon>Pseudomonadota</taxon>
        <taxon>Alphaproteobacteria</taxon>
        <taxon>Maricaulales</taxon>
        <taxon>Robiginitomaculaceae</taxon>
        <taxon>Algimonas</taxon>
    </lineage>
</organism>
<keyword evidence="1" id="KW-0805">Transcription regulation</keyword>
<dbReference type="InterPro" id="IPR036388">
    <property type="entry name" value="WH-like_DNA-bd_sf"/>
</dbReference>
<gene>
    <name evidence="5" type="ORF">GCM10007854_01580</name>
</gene>
<keyword evidence="3" id="KW-0804">Transcription</keyword>
<name>A0ABQ5UVC5_9PROT</name>
<dbReference type="InterPro" id="IPR019888">
    <property type="entry name" value="Tscrpt_reg_AsnC-like"/>
</dbReference>
<evidence type="ECO:0000256" key="1">
    <source>
        <dbReference type="ARBA" id="ARBA00023015"/>
    </source>
</evidence>
<dbReference type="SUPFAM" id="SSF46785">
    <property type="entry name" value="Winged helix' DNA-binding domain"/>
    <property type="match status" value="1"/>
</dbReference>
<dbReference type="PANTHER" id="PTHR30154">
    <property type="entry name" value="LEUCINE-RESPONSIVE REGULATORY PROTEIN"/>
    <property type="match status" value="1"/>
</dbReference>
<reference evidence="5" key="1">
    <citation type="journal article" date="2014" name="Int. J. Syst. Evol. Microbiol.">
        <title>Complete genome of a new Firmicutes species belonging to the dominant human colonic microbiota ('Ruminococcus bicirculans') reveals two chromosomes and a selective capacity to utilize plant glucans.</title>
        <authorList>
            <consortium name="NISC Comparative Sequencing Program"/>
            <person name="Wegmann U."/>
            <person name="Louis P."/>
            <person name="Goesmann A."/>
            <person name="Henrissat B."/>
            <person name="Duncan S.H."/>
            <person name="Flint H.J."/>
        </authorList>
    </citation>
    <scope>NUCLEOTIDE SEQUENCE</scope>
    <source>
        <strain evidence="5">NBRC 108216</strain>
    </source>
</reference>
<evidence type="ECO:0000313" key="6">
    <source>
        <dbReference type="Proteomes" id="UP001161390"/>
    </source>
</evidence>
<dbReference type="InterPro" id="IPR019887">
    <property type="entry name" value="Tscrpt_reg_AsnC/Lrp_C"/>
</dbReference>
<dbReference type="Pfam" id="PF13412">
    <property type="entry name" value="HTH_24"/>
    <property type="match status" value="1"/>
</dbReference>
<dbReference type="EMBL" id="BSNJ01000001">
    <property type="protein sequence ID" value="GLQ19203.1"/>
    <property type="molecule type" value="Genomic_DNA"/>
</dbReference>
<dbReference type="PROSITE" id="PS50956">
    <property type="entry name" value="HTH_ASNC_2"/>
    <property type="match status" value="1"/>
</dbReference>
<feature type="domain" description="HTH asnC-type" evidence="4">
    <location>
        <begin position="17"/>
        <end position="78"/>
    </location>
</feature>
<dbReference type="PRINTS" id="PR00033">
    <property type="entry name" value="HTHASNC"/>
</dbReference>
<dbReference type="Gene3D" id="1.10.10.10">
    <property type="entry name" value="Winged helix-like DNA-binding domain superfamily/Winged helix DNA-binding domain"/>
    <property type="match status" value="1"/>
</dbReference>